<organism evidence="1">
    <name type="scientific">marine sediment metagenome</name>
    <dbReference type="NCBI Taxonomy" id="412755"/>
    <lineage>
        <taxon>unclassified sequences</taxon>
        <taxon>metagenomes</taxon>
        <taxon>ecological metagenomes</taxon>
    </lineage>
</organism>
<evidence type="ECO:0000313" key="1">
    <source>
        <dbReference type="EMBL" id="KKM60098.1"/>
    </source>
</evidence>
<sequence>GNVAAKNTQMVSDKLDFQILNPNDPTHYTFAYGTQYEDWNYQFDDVTSGMPHVLSQGVFAGSGITDVSELVSLTEFLNTRMNYGTISSGSGSISSSASLSQYATGQDLQSTAYNSLYDNQYFEVWAEDVNFGNSIDFRDDLPDYSTLASGIGDLTDDVITQTSNTIPYKPDIMNVEIKNEGGSPPDIDFEGTSLIDTLTTQNNRLFVYESDSYNAFKDLYVDVTFQLDHNEDFKSIKYILLSTSFAHRLIPEDSSDDIGQFFNGDNDNNFAFSLLDSESTPYSTPYYFKDIELKNSFEATNLIIDDKRTYKTINFGESIYADSSYTSQGYYAVDNDPNKANFLYPSSNNINDGLFTKVTNNRFEFNFEDNIIEEKHKYDYNYLRLDTRDIPESFVQDGKLKIRVSLEGYTGPVTKIAKSELILRQLQAIVFSDKDNLNSQSWDFSGNGYTKNKVEEDEGLILNSGTITSNSQAIQYIRSTTRTYGTVNPSYNDLTATRTFDANFYQIDANYYGPWTSYLIDFAFNFDTSFSEGEDYFISYKIVTSQGVSGTLKIDGQTFQSGTTIEVNNQLINGLTSITYESIDTINHDVKIYYFKIVKSIPIKTDITSNEIYRASARIKKTDNIIFFSIGNSGVYAYNPTHQNTVPLKEGINSIQITYDPINLWNFYVNGDNKGTGTAIGKFDPSLFDQSPGQITDLYLTISVEQDREVEIIELKNQLFSKIDYNDSSNWETDFSDVASFSNVGTGGPTANGLDYSENSMNREIIYSFNENIGNIDATFEDLRLWSDLEFSTNYNTLTQEQYDPAFALFNWNQPANIYSISGTPDTYVQPIPSYLVVMNDPPSLDDDDIIISEIDNDWLYMESVLGELLFNLESGFSFNQTLPDNIYVVDVGINYKFKYLTTGSGVNPIDIAINLHFDRGADDYHVQRDFTRHLSPGLEYTEFMDTNEYFSSNDLNIYKVAAGPPYANTIDDNNYYSQDFGDFNYAYTYTDDVSFDRAYIGLNSPGFGFRVSLDALYYNILTSTEPNTFEDYLRNQPFDIANGESVGLYLTDKDFNSIELSNAENFVSNGSDDSGSMIKIMENAGLEDPSLSDSIIRDSFGKNTMSFTMKSNVYYPNFADGLKSLFANNTIKDFTIIPKLNDLEGNGLQASTTYQYEDSWYHEQELVLANPFNLTFSSSSITPSNV</sequence>
<proteinExistence type="predicted"/>
<gene>
    <name evidence="1" type="ORF">LCGC14_1545280</name>
</gene>
<feature type="non-terminal residue" evidence="1">
    <location>
        <position position="1"/>
    </location>
</feature>
<accession>A0A0F9IRV8</accession>
<reference evidence="1" key="1">
    <citation type="journal article" date="2015" name="Nature">
        <title>Complex archaea that bridge the gap between prokaryotes and eukaryotes.</title>
        <authorList>
            <person name="Spang A."/>
            <person name="Saw J.H."/>
            <person name="Jorgensen S.L."/>
            <person name="Zaremba-Niedzwiedzka K."/>
            <person name="Martijn J."/>
            <person name="Lind A.E."/>
            <person name="van Eijk R."/>
            <person name="Schleper C."/>
            <person name="Guy L."/>
            <person name="Ettema T.J."/>
        </authorList>
    </citation>
    <scope>NUCLEOTIDE SEQUENCE</scope>
</reference>
<feature type="non-terminal residue" evidence="1">
    <location>
        <position position="1187"/>
    </location>
</feature>
<dbReference type="EMBL" id="LAZR01011740">
    <property type="protein sequence ID" value="KKM60098.1"/>
    <property type="molecule type" value="Genomic_DNA"/>
</dbReference>
<dbReference type="AlphaFoldDB" id="A0A0F9IRV8"/>
<comment type="caution">
    <text evidence="1">The sequence shown here is derived from an EMBL/GenBank/DDBJ whole genome shotgun (WGS) entry which is preliminary data.</text>
</comment>
<name>A0A0F9IRV8_9ZZZZ</name>
<protein>
    <submittedName>
        <fullName evidence="1">Uncharacterized protein</fullName>
    </submittedName>
</protein>